<dbReference type="Proteomes" id="UP001366166">
    <property type="component" value="Chromosome"/>
</dbReference>
<name>A0AAU9EJZ3_9BACT</name>
<dbReference type="SMART" id="SM00244">
    <property type="entry name" value="PHB"/>
    <property type="match status" value="1"/>
</dbReference>
<evidence type="ECO:0000259" key="7">
    <source>
        <dbReference type="SMART" id="SM00244"/>
    </source>
</evidence>
<evidence type="ECO:0000313" key="8">
    <source>
        <dbReference type="EMBL" id="BEQ15509.1"/>
    </source>
</evidence>
<evidence type="ECO:0000256" key="5">
    <source>
        <dbReference type="ARBA" id="ARBA00023136"/>
    </source>
</evidence>
<evidence type="ECO:0000256" key="2">
    <source>
        <dbReference type="ARBA" id="ARBA00007862"/>
    </source>
</evidence>
<dbReference type="CDD" id="cd03405">
    <property type="entry name" value="SPFH_HflC"/>
    <property type="match status" value="1"/>
</dbReference>
<dbReference type="RefSeq" id="WP_338599984.1">
    <property type="nucleotide sequence ID" value="NZ_AP028679.1"/>
</dbReference>
<comment type="subcellular location">
    <subcellularLocation>
        <location evidence="1">Membrane</location>
        <topology evidence="1">Single-pass membrane protein</topology>
    </subcellularLocation>
</comment>
<reference evidence="9" key="1">
    <citation type="journal article" date="2023" name="Arch. Microbiol.">
        <title>Desulfoferula mesophilus gen. nov. sp. nov., a mesophilic sulfate-reducing bacterium isolated from a brackish lake sediment.</title>
        <authorList>
            <person name="Watanabe T."/>
            <person name="Yabe T."/>
            <person name="Tsuji J.M."/>
            <person name="Fukui M."/>
        </authorList>
    </citation>
    <scope>NUCLEOTIDE SEQUENCE [LARGE SCALE GENOMIC DNA]</scope>
    <source>
        <strain evidence="9">12FAK</strain>
    </source>
</reference>
<dbReference type="AlphaFoldDB" id="A0AAU9EJZ3"/>
<dbReference type="Gene3D" id="3.30.479.30">
    <property type="entry name" value="Band 7 domain"/>
    <property type="match status" value="1"/>
</dbReference>
<dbReference type="InterPro" id="IPR036013">
    <property type="entry name" value="Band_7/SPFH_dom_sf"/>
</dbReference>
<proteinExistence type="inferred from homology"/>
<dbReference type="NCBIfam" id="TIGR01932">
    <property type="entry name" value="hflC"/>
    <property type="match status" value="1"/>
</dbReference>
<keyword evidence="4" id="KW-1133">Transmembrane helix</keyword>
<dbReference type="KEGG" id="dmp:FAK_25750"/>
<keyword evidence="9" id="KW-1185">Reference proteome</keyword>
<dbReference type="EMBL" id="AP028679">
    <property type="protein sequence ID" value="BEQ15509.1"/>
    <property type="molecule type" value="Genomic_DNA"/>
</dbReference>
<dbReference type="GO" id="GO:0016020">
    <property type="term" value="C:membrane"/>
    <property type="evidence" value="ECO:0007669"/>
    <property type="project" value="UniProtKB-SubCell"/>
</dbReference>
<evidence type="ECO:0000256" key="1">
    <source>
        <dbReference type="ARBA" id="ARBA00004167"/>
    </source>
</evidence>
<protein>
    <recommendedName>
        <fullName evidence="6">Protein HflC</fullName>
    </recommendedName>
</protein>
<dbReference type="InterPro" id="IPR010200">
    <property type="entry name" value="HflC"/>
</dbReference>
<gene>
    <name evidence="8" type="ORF">FAK_25750</name>
</gene>
<dbReference type="PIRSF" id="PIRSF005651">
    <property type="entry name" value="HflC"/>
    <property type="match status" value="1"/>
</dbReference>
<dbReference type="InterPro" id="IPR001107">
    <property type="entry name" value="Band_7"/>
</dbReference>
<evidence type="ECO:0000313" key="9">
    <source>
        <dbReference type="Proteomes" id="UP001366166"/>
    </source>
</evidence>
<comment type="similarity">
    <text evidence="2 6">Belongs to the band 7/mec-2 family. HflC subfamily.</text>
</comment>
<organism evidence="8 9">
    <name type="scientific">Desulfoferula mesophila</name>
    <dbReference type="NCBI Taxonomy" id="3058419"/>
    <lineage>
        <taxon>Bacteria</taxon>
        <taxon>Pseudomonadati</taxon>
        <taxon>Thermodesulfobacteriota</taxon>
        <taxon>Desulfarculia</taxon>
        <taxon>Desulfarculales</taxon>
        <taxon>Desulfarculaceae</taxon>
        <taxon>Desulfoferula</taxon>
    </lineage>
</organism>
<accession>A0AAU9EJZ3</accession>
<dbReference type="Pfam" id="PF01145">
    <property type="entry name" value="Band_7"/>
    <property type="match status" value="1"/>
</dbReference>
<keyword evidence="3" id="KW-0812">Transmembrane</keyword>
<feature type="domain" description="Band 7" evidence="7">
    <location>
        <begin position="21"/>
        <end position="222"/>
    </location>
</feature>
<evidence type="ECO:0000256" key="4">
    <source>
        <dbReference type="ARBA" id="ARBA00022989"/>
    </source>
</evidence>
<keyword evidence="5" id="KW-0472">Membrane</keyword>
<comment type="function">
    <text evidence="6">HflC and HflK could regulate a protease.</text>
</comment>
<dbReference type="PANTHER" id="PTHR42911:SF1">
    <property type="entry name" value="MODULATOR OF FTSH PROTEASE HFLC"/>
    <property type="match status" value="1"/>
</dbReference>
<evidence type="ECO:0000256" key="3">
    <source>
        <dbReference type="ARBA" id="ARBA00022692"/>
    </source>
</evidence>
<dbReference type="SUPFAM" id="SSF117892">
    <property type="entry name" value="Band 7/SPFH domain"/>
    <property type="match status" value="2"/>
</dbReference>
<sequence>MGKKTFPLVVILLVAVLLASGAFFTVTEGQQAIVTQFGKPVGGPYTQAGLYFKVPLIQEVHTFEERLLKWDGSPNQIPTRDKKYIWVDTTARWRITNPLRFLQTVASERGALSRLDDIIDSVVRDQVSSNLLVELVRSSDWIPVTILQRDEKYMPTSSVASGGEDDQARIDTKVKRGRQIITRAMLAEAAKLTPQYGIQVVDIEIKRINYVESVQKQVFQRMISERKRIASQYRSEGEGDKRRILGQMQKELARVRSEAYKKAEEIKGQGDADATRIYGAAYGRNPGFYSLYKTLESYGGAGTEKSDLILSTDSDFYKYLKAPK</sequence>
<evidence type="ECO:0000256" key="6">
    <source>
        <dbReference type="PIRNR" id="PIRNR005651"/>
    </source>
</evidence>
<dbReference type="PANTHER" id="PTHR42911">
    <property type="entry name" value="MODULATOR OF FTSH PROTEASE HFLC"/>
    <property type="match status" value="1"/>
</dbReference>